<keyword evidence="4" id="KW-0175">Coiled coil</keyword>
<dbReference type="InterPro" id="IPR045058">
    <property type="entry name" value="GIMA/IAN/Toc"/>
</dbReference>
<feature type="compositionally biased region" description="Polar residues" evidence="5">
    <location>
        <begin position="294"/>
        <end position="315"/>
    </location>
</feature>
<dbReference type="PROSITE" id="PS51720">
    <property type="entry name" value="G_AIG1"/>
    <property type="match status" value="1"/>
</dbReference>
<accession>A0A9W2Z568</accession>
<dbReference type="InterPro" id="IPR027417">
    <property type="entry name" value="P-loop_NTPase"/>
</dbReference>
<dbReference type="RefSeq" id="XP_055870073.1">
    <property type="nucleotide sequence ID" value="XM_056014098.1"/>
</dbReference>
<keyword evidence="7" id="KW-1185">Reference proteome</keyword>
<keyword evidence="3" id="KW-0342">GTP-binding</keyword>
<feature type="coiled-coil region" evidence="4">
    <location>
        <begin position="332"/>
        <end position="413"/>
    </location>
</feature>
<feature type="region of interest" description="Disordered" evidence="5">
    <location>
        <begin position="294"/>
        <end position="328"/>
    </location>
</feature>
<evidence type="ECO:0000256" key="3">
    <source>
        <dbReference type="ARBA" id="ARBA00023134"/>
    </source>
</evidence>
<keyword evidence="2" id="KW-0547">Nucleotide-binding</keyword>
<dbReference type="SUPFAM" id="SSF52540">
    <property type="entry name" value="P-loop containing nucleoside triphosphate hydrolases"/>
    <property type="match status" value="1"/>
</dbReference>
<dbReference type="Proteomes" id="UP001165740">
    <property type="component" value="Chromosome 16"/>
</dbReference>
<dbReference type="Pfam" id="PF04548">
    <property type="entry name" value="AIG1"/>
    <property type="match status" value="1"/>
</dbReference>
<evidence type="ECO:0000256" key="5">
    <source>
        <dbReference type="SAM" id="MobiDB-lite"/>
    </source>
</evidence>
<protein>
    <submittedName>
        <fullName evidence="8">Uncharacterized protein LOC106065199</fullName>
    </submittedName>
</protein>
<evidence type="ECO:0000256" key="4">
    <source>
        <dbReference type="SAM" id="Coils"/>
    </source>
</evidence>
<dbReference type="GO" id="GO:0005525">
    <property type="term" value="F:GTP binding"/>
    <property type="evidence" value="ECO:0007669"/>
    <property type="project" value="UniProtKB-KW"/>
</dbReference>
<dbReference type="PANTHER" id="PTHR10903">
    <property type="entry name" value="GTPASE, IMAP FAMILY MEMBER-RELATED"/>
    <property type="match status" value="1"/>
</dbReference>
<name>A0A9W2Z568_BIOGL</name>
<evidence type="ECO:0000313" key="7">
    <source>
        <dbReference type="Proteomes" id="UP001165740"/>
    </source>
</evidence>
<reference evidence="8" key="1">
    <citation type="submission" date="2025-08" db="UniProtKB">
        <authorList>
            <consortium name="RefSeq"/>
        </authorList>
    </citation>
    <scope>IDENTIFICATION</scope>
</reference>
<dbReference type="InterPro" id="IPR006703">
    <property type="entry name" value="G_AIG1"/>
</dbReference>
<dbReference type="AlphaFoldDB" id="A0A9W2Z568"/>
<dbReference type="OMA" id="EEYNCIM"/>
<dbReference type="PANTHER" id="PTHR10903:SF184">
    <property type="entry name" value="GTP-BINDING PROTEIN A"/>
    <property type="match status" value="1"/>
</dbReference>
<dbReference type="OrthoDB" id="431287at2759"/>
<evidence type="ECO:0000256" key="2">
    <source>
        <dbReference type="ARBA" id="ARBA00022741"/>
    </source>
</evidence>
<sequence length="435" mass="50337">MDEQIKEVNLFLVGKTGYGKSETGNTILGDQRFVCSSDGLPKTLNIESGDVYFKNFHLRVFDTPGLASSEDVKAPKMSVVRRAQDIEPFIQPTGCHLFLLIMRFGVRLTQEEYNCIMVLKEIFGSDFIEHFGIILMTHGDQFAKQVPDFSFKDWCRNQEGYFKQLFRECKERIILWDNVNVHAREDQVGTLISSVGEITKTEQTYTRRNFENAKLQRISKNPCLNEELQSICKELELIGESILEDRLEKYNLLLDRMDKMLYTLTNESKEVKQMSKEITEVLTNRLDSVLKSIQMNDNQPCGPSKSVAKNETSLNKADDVSVGSEPALQSEDIKLEEQRKSIQEQCERERQELMESVKQEATKKKKTYFKKKKNKEENDPLLETVQLMMDAINKKEERMLKEIELQQSKLASERELAALKIRLANDKYNNPLQLL</sequence>
<dbReference type="GeneID" id="106065199"/>
<evidence type="ECO:0000259" key="6">
    <source>
        <dbReference type="PROSITE" id="PS51720"/>
    </source>
</evidence>
<evidence type="ECO:0000256" key="1">
    <source>
        <dbReference type="ARBA" id="ARBA00008535"/>
    </source>
</evidence>
<dbReference type="Gene3D" id="3.40.50.300">
    <property type="entry name" value="P-loop containing nucleotide triphosphate hydrolases"/>
    <property type="match status" value="1"/>
</dbReference>
<comment type="similarity">
    <text evidence="1">Belongs to the TRAFAC class TrmE-Era-EngA-EngB-Septin-like GTPase superfamily. AIG1/Toc34/Toc159-like paraseptin GTPase family. IAN subfamily.</text>
</comment>
<proteinExistence type="inferred from homology"/>
<organism evidence="7 8">
    <name type="scientific">Biomphalaria glabrata</name>
    <name type="common">Bloodfluke planorb</name>
    <name type="synonym">Freshwater snail</name>
    <dbReference type="NCBI Taxonomy" id="6526"/>
    <lineage>
        <taxon>Eukaryota</taxon>
        <taxon>Metazoa</taxon>
        <taxon>Spiralia</taxon>
        <taxon>Lophotrochozoa</taxon>
        <taxon>Mollusca</taxon>
        <taxon>Gastropoda</taxon>
        <taxon>Heterobranchia</taxon>
        <taxon>Euthyneura</taxon>
        <taxon>Panpulmonata</taxon>
        <taxon>Hygrophila</taxon>
        <taxon>Lymnaeoidea</taxon>
        <taxon>Planorbidae</taxon>
        <taxon>Biomphalaria</taxon>
    </lineage>
</organism>
<feature type="domain" description="AIG1-type G" evidence="6">
    <location>
        <begin position="5"/>
        <end position="214"/>
    </location>
</feature>
<evidence type="ECO:0000313" key="8">
    <source>
        <dbReference type="RefSeq" id="XP_055870073.1"/>
    </source>
</evidence>
<gene>
    <name evidence="8" type="primary">LOC106065199</name>
</gene>